<comment type="caution">
    <text evidence="2">The sequence shown here is derived from an EMBL/GenBank/DDBJ whole genome shotgun (WGS) entry which is preliminary data.</text>
</comment>
<proteinExistence type="predicted"/>
<dbReference type="Gene3D" id="1.10.260.40">
    <property type="entry name" value="lambda repressor-like DNA-binding domains"/>
    <property type="match status" value="1"/>
</dbReference>
<protein>
    <submittedName>
        <fullName evidence="2">Helix-turn-helix transcriptional regulator</fullName>
    </submittedName>
</protein>
<reference evidence="2" key="2">
    <citation type="submission" date="2023-10" db="EMBL/GenBank/DDBJ databases">
        <title>Analysis of Resistance Genes of Carbapenem-resistant Providencia rettgeri.</title>
        <authorList>
            <person name="Liu M."/>
        </authorList>
    </citation>
    <scope>NUCLEOTIDE SEQUENCE</scope>
    <source>
        <strain evidence="2">QITACRE101</strain>
    </source>
</reference>
<dbReference type="RefSeq" id="WP_110593005.1">
    <property type="nucleotide sequence ID" value="NZ_ABEXOC020000038.1"/>
</dbReference>
<reference evidence="2" key="1">
    <citation type="submission" date="2023-04" db="EMBL/GenBank/DDBJ databases">
        <authorList>
            <person name="Li W."/>
        </authorList>
    </citation>
    <scope>NUCLEOTIDE SEQUENCE</scope>
    <source>
        <strain evidence="2">QITACRE101</strain>
    </source>
</reference>
<dbReference type="PROSITE" id="PS50943">
    <property type="entry name" value="HTH_CROC1"/>
    <property type="match status" value="1"/>
</dbReference>
<organism evidence="2 3">
    <name type="scientific">Providencia rettgeri</name>
    <dbReference type="NCBI Taxonomy" id="587"/>
    <lineage>
        <taxon>Bacteria</taxon>
        <taxon>Pseudomonadati</taxon>
        <taxon>Pseudomonadota</taxon>
        <taxon>Gammaproteobacteria</taxon>
        <taxon>Enterobacterales</taxon>
        <taxon>Morganellaceae</taxon>
        <taxon>Providencia</taxon>
    </lineage>
</organism>
<gene>
    <name evidence="2" type="ORF">QDQ51_19355</name>
</gene>
<sequence length="103" mass="11944">MKKANLISVTAGVKLKKLRIEAGYKISEFAALIQKSEQQLIRYESGITKIDLETLFLYLKALNANMCDFMQSLSLEFEEEDQKHLCIYKEKNKFNSQLADINY</sequence>
<dbReference type="GO" id="GO:0003677">
    <property type="term" value="F:DNA binding"/>
    <property type="evidence" value="ECO:0007669"/>
    <property type="project" value="InterPro"/>
</dbReference>
<accession>A0AB35LGM0</accession>
<dbReference type="EMBL" id="JARVQW010000014">
    <property type="protein sequence ID" value="MDH2307560.1"/>
    <property type="molecule type" value="Genomic_DNA"/>
</dbReference>
<evidence type="ECO:0000313" key="3">
    <source>
        <dbReference type="Proteomes" id="UP001162044"/>
    </source>
</evidence>
<evidence type="ECO:0000313" key="2">
    <source>
        <dbReference type="EMBL" id="MDH2307560.1"/>
    </source>
</evidence>
<dbReference type="InterPro" id="IPR001387">
    <property type="entry name" value="Cro/C1-type_HTH"/>
</dbReference>
<evidence type="ECO:0000259" key="1">
    <source>
        <dbReference type="PROSITE" id="PS50943"/>
    </source>
</evidence>
<dbReference type="SMART" id="SM00530">
    <property type="entry name" value="HTH_XRE"/>
    <property type="match status" value="1"/>
</dbReference>
<dbReference type="AlphaFoldDB" id="A0AB35LGM0"/>
<name>A0AB35LGM0_PRORE</name>
<dbReference type="InterPro" id="IPR010982">
    <property type="entry name" value="Lambda_DNA-bd_dom_sf"/>
</dbReference>
<dbReference type="Pfam" id="PF01381">
    <property type="entry name" value="HTH_3"/>
    <property type="match status" value="1"/>
</dbReference>
<dbReference type="CDD" id="cd00093">
    <property type="entry name" value="HTH_XRE"/>
    <property type="match status" value="1"/>
</dbReference>
<feature type="domain" description="HTH cro/C1-type" evidence="1">
    <location>
        <begin position="15"/>
        <end position="69"/>
    </location>
</feature>
<dbReference type="SUPFAM" id="SSF47413">
    <property type="entry name" value="lambda repressor-like DNA-binding domains"/>
    <property type="match status" value="1"/>
</dbReference>
<dbReference type="Proteomes" id="UP001162044">
    <property type="component" value="Unassembled WGS sequence"/>
</dbReference>